<sequence>MTDADPSQTNGPTGSPRRPPRPWHHRVPPEIPTTVLPPRNPTLAPAYLATAVWVTPLAVLFSVGVASASDDRAALAGSLFARLTWSAWLTGLVTWRLTRRKVRPYWRLVLIALPVYAVAFAFVLVLVLLLVDNVLANLSGA</sequence>
<evidence type="ECO:0000313" key="3">
    <source>
        <dbReference type="EMBL" id="QKW50094.1"/>
    </source>
</evidence>
<dbReference type="AlphaFoldDB" id="A0A7H8N6F8"/>
<keyword evidence="4" id="KW-1185">Reference proteome</keyword>
<dbReference type="Proteomes" id="UP000509303">
    <property type="component" value="Chromosome"/>
</dbReference>
<evidence type="ECO:0000256" key="1">
    <source>
        <dbReference type="SAM" id="MobiDB-lite"/>
    </source>
</evidence>
<keyword evidence="2" id="KW-0472">Membrane</keyword>
<dbReference type="RefSeq" id="WP_176161829.1">
    <property type="nucleotide sequence ID" value="NZ_CP054929.1"/>
</dbReference>
<reference evidence="3 4" key="1">
    <citation type="submission" date="2020-06" db="EMBL/GenBank/DDBJ databases">
        <title>Genome mining for natural products.</title>
        <authorList>
            <person name="Zhang B."/>
            <person name="Shi J."/>
            <person name="Ge H."/>
        </authorList>
    </citation>
    <scope>NUCLEOTIDE SEQUENCE [LARGE SCALE GENOMIC DNA]</scope>
    <source>
        <strain evidence="3 4">NA00687</strain>
    </source>
</reference>
<feature type="region of interest" description="Disordered" evidence="1">
    <location>
        <begin position="1"/>
        <end position="31"/>
    </location>
</feature>
<gene>
    <name evidence="3" type="ORF">HUT08_11695</name>
</gene>
<feature type="compositionally biased region" description="Polar residues" evidence="1">
    <location>
        <begin position="1"/>
        <end position="13"/>
    </location>
</feature>
<proteinExistence type="predicted"/>
<feature type="transmembrane region" description="Helical" evidence="2">
    <location>
        <begin position="73"/>
        <end position="93"/>
    </location>
</feature>
<name>A0A7H8N6F8_9ACTN</name>
<evidence type="ECO:0000313" key="4">
    <source>
        <dbReference type="Proteomes" id="UP000509303"/>
    </source>
</evidence>
<dbReference type="EMBL" id="CP054929">
    <property type="protein sequence ID" value="QKW50094.1"/>
    <property type="molecule type" value="Genomic_DNA"/>
</dbReference>
<keyword evidence="2" id="KW-0812">Transmembrane</keyword>
<organism evidence="3 4">
    <name type="scientific">Streptomyces buecherae</name>
    <dbReference type="NCBI Taxonomy" id="2763006"/>
    <lineage>
        <taxon>Bacteria</taxon>
        <taxon>Bacillati</taxon>
        <taxon>Actinomycetota</taxon>
        <taxon>Actinomycetes</taxon>
        <taxon>Kitasatosporales</taxon>
        <taxon>Streptomycetaceae</taxon>
        <taxon>Streptomyces</taxon>
    </lineage>
</organism>
<evidence type="ECO:0000256" key="2">
    <source>
        <dbReference type="SAM" id="Phobius"/>
    </source>
</evidence>
<protein>
    <submittedName>
        <fullName evidence="3">Uncharacterized protein</fullName>
    </submittedName>
</protein>
<keyword evidence="2" id="KW-1133">Transmembrane helix</keyword>
<feature type="transmembrane region" description="Helical" evidence="2">
    <location>
        <begin position="105"/>
        <end position="131"/>
    </location>
</feature>
<feature type="transmembrane region" description="Helical" evidence="2">
    <location>
        <begin position="46"/>
        <end position="67"/>
    </location>
</feature>
<accession>A0A7H8N6F8</accession>